<dbReference type="Proteomes" id="UP001159641">
    <property type="component" value="Unassembled WGS sequence"/>
</dbReference>
<organism evidence="2 3">
    <name type="scientific">Eschrichtius robustus</name>
    <name type="common">California gray whale</name>
    <name type="synonym">Eschrichtius gibbosus</name>
    <dbReference type="NCBI Taxonomy" id="9764"/>
    <lineage>
        <taxon>Eukaryota</taxon>
        <taxon>Metazoa</taxon>
        <taxon>Chordata</taxon>
        <taxon>Craniata</taxon>
        <taxon>Vertebrata</taxon>
        <taxon>Euteleostomi</taxon>
        <taxon>Mammalia</taxon>
        <taxon>Eutheria</taxon>
        <taxon>Laurasiatheria</taxon>
        <taxon>Artiodactyla</taxon>
        <taxon>Whippomorpha</taxon>
        <taxon>Cetacea</taxon>
        <taxon>Mysticeti</taxon>
        <taxon>Eschrichtiidae</taxon>
        <taxon>Eschrichtius</taxon>
    </lineage>
</organism>
<accession>A0AB34H246</accession>
<feature type="compositionally biased region" description="Low complexity" evidence="1">
    <location>
        <begin position="81"/>
        <end position="104"/>
    </location>
</feature>
<comment type="caution">
    <text evidence="2">The sequence shown here is derived from an EMBL/GenBank/DDBJ whole genome shotgun (WGS) entry which is preliminary data.</text>
</comment>
<feature type="compositionally biased region" description="Gly residues" evidence="1">
    <location>
        <begin position="53"/>
        <end position="66"/>
    </location>
</feature>
<protein>
    <submittedName>
        <fullName evidence="2">Uncharacterized protein</fullName>
    </submittedName>
</protein>
<keyword evidence="3" id="KW-1185">Reference proteome</keyword>
<proteinExistence type="predicted"/>
<feature type="region of interest" description="Disordered" evidence="1">
    <location>
        <begin position="1"/>
        <end position="174"/>
    </location>
</feature>
<gene>
    <name evidence="2" type="ORF">J1605_007526</name>
</gene>
<feature type="compositionally biased region" description="Low complexity" evidence="1">
    <location>
        <begin position="114"/>
        <end position="127"/>
    </location>
</feature>
<dbReference type="EMBL" id="JAIQCJ010002027">
    <property type="protein sequence ID" value="KAJ8784970.1"/>
    <property type="molecule type" value="Genomic_DNA"/>
</dbReference>
<sequence length="174" mass="17478">MSANCRKAPPPRAALQSAARPGPNPLASRDATRPASGSSRAADVVWAGVASGLAGGGGGDGSGHGAGLRARTCSLPRDLGPDPALRPQLAPLRSAPAPSPTAAWEEAEAESRAGRPVRAPARPRTARQLCKEEAESVRGGGAQGLEAAWPPPGRPGHPSAGVCLWPAPLPRPSP</sequence>
<dbReference type="AlphaFoldDB" id="A0AB34H246"/>
<reference evidence="2 3" key="1">
    <citation type="submission" date="2022-11" db="EMBL/GenBank/DDBJ databases">
        <title>Whole genome sequence of Eschrichtius robustus ER-17-0199.</title>
        <authorList>
            <person name="Bruniche-Olsen A."/>
            <person name="Black A.N."/>
            <person name="Fields C.J."/>
            <person name="Walden K."/>
            <person name="Dewoody J.A."/>
        </authorList>
    </citation>
    <scope>NUCLEOTIDE SEQUENCE [LARGE SCALE GENOMIC DNA]</scope>
    <source>
        <strain evidence="2">ER-17-0199</strain>
        <tissue evidence="2">Blubber</tissue>
    </source>
</reference>
<evidence type="ECO:0000256" key="1">
    <source>
        <dbReference type="SAM" id="MobiDB-lite"/>
    </source>
</evidence>
<name>A0AB34H246_ESCRO</name>
<evidence type="ECO:0000313" key="3">
    <source>
        <dbReference type="Proteomes" id="UP001159641"/>
    </source>
</evidence>
<evidence type="ECO:0000313" key="2">
    <source>
        <dbReference type="EMBL" id="KAJ8784970.1"/>
    </source>
</evidence>